<dbReference type="Proteomes" id="UP000077315">
    <property type="component" value="Unassembled WGS sequence"/>
</dbReference>
<reference evidence="2" key="1">
    <citation type="submission" date="2015-06" db="EMBL/GenBank/DDBJ databases">
        <title>Expansion of signal transduction pathways in fungi by whole-genome duplication.</title>
        <authorList>
            <consortium name="DOE Joint Genome Institute"/>
            <person name="Corrochano L.M."/>
            <person name="Kuo A."/>
            <person name="Marcet-Houben M."/>
            <person name="Polaino S."/>
            <person name="Salamov A."/>
            <person name="Villalobos J.M."/>
            <person name="Alvarez M.I."/>
            <person name="Avalos J."/>
            <person name="Benito E.P."/>
            <person name="Benoit I."/>
            <person name="Burger G."/>
            <person name="Camino L.P."/>
            <person name="Canovas D."/>
            <person name="Cerda-Olmedo E."/>
            <person name="Cheng J.-F."/>
            <person name="Dominguez A."/>
            <person name="Elias M."/>
            <person name="Eslava A.P."/>
            <person name="Glaser F."/>
            <person name="Grimwood J."/>
            <person name="Gutierrez G."/>
            <person name="Heitman J."/>
            <person name="Henrissat B."/>
            <person name="Iturriaga E.A."/>
            <person name="Lang B.F."/>
            <person name="Lavin J.L."/>
            <person name="Lee S."/>
            <person name="Li W."/>
            <person name="Lindquist E."/>
            <person name="Lopez-Garcia S."/>
            <person name="Luque E.M."/>
            <person name="Marcos A.T."/>
            <person name="Martin J."/>
            <person name="McCluskey K."/>
            <person name="Medina H.R."/>
            <person name="Miralles-Duran A."/>
            <person name="Miyazaki A."/>
            <person name="Munoz-Torres E."/>
            <person name="Oguiza J.A."/>
            <person name="Ohm R."/>
            <person name="Olmedo M."/>
            <person name="Orejas M."/>
            <person name="Ortiz-Castellanos L."/>
            <person name="Pisabarro A.G."/>
            <person name="Rodriguez-Romero J."/>
            <person name="Ruiz-Herrera J."/>
            <person name="Ruiz-Vazquez R."/>
            <person name="Sanz C."/>
            <person name="Schackwitz W."/>
            <person name="Schmutz J."/>
            <person name="Shahriari M."/>
            <person name="Shelest E."/>
            <person name="Silva-Franco F."/>
            <person name="Soanes D."/>
            <person name="Syed K."/>
            <person name="Tagua V.G."/>
            <person name="Talbot N.J."/>
            <person name="Thon M."/>
            <person name="De vries R.P."/>
            <person name="Wiebenga A."/>
            <person name="Yadav J.S."/>
            <person name="Braun E.L."/>
            <person name="Baker S."/>
            <person name="Garre V."/>
            <person name="Horwitz B."/>
            <person name="Torres-Martinez S."/>
            <person name="Idnurm A."/>
            <person name="Herrera-Estrella A."/>
            <person name="Gabaldon T."/>
            <person name="Grigoriev I.V."/>
        </authorList>
    </citation>
    <scope>NUCLEOTIDE SEQUENCE [LARGE SCALE GENOMIC DNA]</scope>
    <source>
        <strain evidence="2">NRRL 1555(-)</strain>
    </source>
</reference>
<sequence>MNKGVEIIDINELIELFFTGNEDISVLRSATPHLNDGNADLNRISKLLPRIIKHACDAGQKSDTQIKDYTEILVDLLVFLISKSTDHAIIFIGDILKALEDVTNECQTTMYYEVAVTLFQNMSILASATSFIIKFDPSINFHASFKASTVLPAMFDLSVNAPREVVNCLLEENL</sequence>
<gene>
    <name evidence="1" type="ORF">PHYBLDRAFT_148760</name>
</gene>
<protein>
    <submittedName>
        <fullName evidence="1">Uncharacterized protein</fullName>
    </submittedName>
</protein>
<keyword evidence="2" id="KW-1185">Reference proteome</keyword>
<dbReference type="EMBL" id="KV440989">
    <property type="protein sequence ID" value="OAD70212.1"/>
    <property type="molecule type" value="Genomic_DNA"/>
</dbReference>
<dbReference type="RefSeq" id="XP_018288252.1">
    <property type="nucleotide sequence ID" value="XM_018432152.1"/>
</dbReference>
<proteinExistence type="predicted"/>
<accession>A0A162TQ94</accession>
<dbReference type="VEuPathDB" id="FungiDB:PHYBLDRAFT_148760"/>
<dbReference type="OrthoDB" id="10428451at2759"/>
<name>A0A162TQ94_PHYB8</name>
<dbReference type="AlphaFoldDB" id="A0A162TQ94"/>
<organism evidence="1 2">
    <name type="scientific">Phycomyces blakesleeanus (strain ATCC 8743b / DSM 1359 / FGSC 10004 / NBRC 33097 / NRRL 1555)</name>
    <dbReference type="NCBI Taxonomy" id="763407"/>
    <lineage>
        <taxon>Eukaryota</taxon>
        <taxon>Fungi</taxon>
        <taxon>Fungi incertae sedis</taxon>
        <taxon>Mucoromycota</taxon>
        <taxon>Mucoromycotina</taxon>
        <taxon>Mucoromycetes</taxon>
        <taxon>Mucorales</taxon>
        <taxon>Phycomycetaceae</taxon>
        <taxon>Phycomyces</taxon>
    </lineage>
</organism>
<dbReference type="GeneID" id="28993058"/>
<dbReference type="InParanoid" id="A0A162TQ94"/>
<evidence type="ECO:0000313" key="2">
    <source>
        <dbReference type="Proteomes" id="UP000077315"/>
    </source>
</evidence>
<evidence type="ECO:0000313" key="1">
    <source>
        <dbReference type="EMBL" id="OAD70212.1"/>
    </source>
</evidence>